<dbReference type="Proteomes" id="UP000306229">
    <property type="component" value="Chromosome"/>
</dbReference>
<keyword evidence="2" id="KW-1185">Reference proteome</keyword>
<sequence>MPRIIYRILKNFKFLPNATVLKLRYKYYTGKKLHLKNPIEFNEKIQWLKLYYHVPLLTQLACKYESRAYVKEKIGAQYLNELYGVYDAPDKVEFDKFPEQFVLKGVHGSSLNIIVKDKATLDVADVKLKMQKWMQHCQYSRVGYEWAYKNIKPRIICEKYLEEPGKDAISDYKFFCFNGVPKFIQIDIDRSAEHMRCYYDMEWKKLPFKSIDMAFLEEDVVKPSNFEEMKKFAIILADKLPFVRVDFYAIKGVTYYGELTFYPKDCKKEFTPEKYNKIIGDYLELPKIPKGQKVITSIS</sequence>
<dbReference type="GO" id="GO:0016740">
    <property type="term" value="F:transferase activity"/>
    <property type="evidence" value="ECO:0007669"/>
    <property type="project" value="UniProtKB-KW"/>
</dbReference>
<proteinExistence type="predicted"/>
<dbReference type="Pfam" id="PF14305">
    <property type="entry name" value="ATPgrasp_TupA"/>
    <property type="match status" value="1"/>
</dbReference>
<dbReference type="EMBL" id="CP040749">
    <property type="protein sequence ID" value="QCX38082.1"/>
    <property type="molecule type" value="Genomic_DNA"/>
</dbReference>
<dbReference type="KEGG" id="fbe:FF125_06435"/>
<evidence type="ECO:0000313" key="2">
    <source>
        <dbReference type="Proteomes" id="UP000306229"/>
    </source>
</evidence>
<evidence type="ECO:0000313" key="1">
    <source>
        <dbReference type="EMBL" id="QCX38082.1"/>
    </source>
</evidence>
<dbReference type="RefSeq" id="WP_138948989.1">
    <property type="nucleotide sequence ID" value="NZ_CP040749.1"/>
</dbReference>
<keyword evidence="1" id="KW-0808">Transferase</keyword>
<gene>
    <name evidence="1" type="ORF">FF125_06435</name>
</gene>
<dbReference type="OrthoDB" id="9791827at2"/>
<dbReference type="InterPro" id="IPR029465">
    <property type="entry name" value="ATPgrasp_TupA"/>
</dbReference>
<name>A0A5B7TTU6_9FLAO</name>
<reference evidence="1 2" key="1">
    <citation type="submission" date="2019-05" db="EMBL/GenBank/DDBJ databases">
        <title>Algicella ahnfeltiae gen. nov., sp. nov., a novel marine bacterium of the family Flavobacteriaceae isolated from a red alga.</title>
        <authorList>
            <person name="Nedashkovskaya O.I."/>
            <person name="Kukhlevskiy A.D."/>
            <person name="Kim S.-G."/>
            <person name="Zhukova N.V."/>
            <person name="Mikhailov V.V."/>
        </authorList>
    </citation>
    <scope>NUCLEOTIDE SEQUENCE [LARGE SCALE GENOMIC DNA]</scope>
    <source>
        <strain evidence="1 2">10Alg115</strain>
    </source>
</reference>
<dbReference type="AlphaFoldDB" id="A0A5B7TTU6"/>
<organism evidence="1 2">
    <name type="scientific">Aureibaculum algae</name>
    <dbReference type="NCBI Taxonomy" id="2584122"/>
    <lineage>
        <taxon>Bacteria</taxon>
        <taxon>Pseudomonadati</taxon>
        <taxon>Bacteroidota</taxon>
        <taxon>Flavobacteriia</taxon>
        <taxon>Flavobacteriales</taxon>
        <taxon>Flavobacteriaceae</taxon>
        <taxon>Aureibaculum</taxon>
    </lineage>
</organism>
<protein>
    <submittedName>
        <fullName evidence="1">Glycosyltransferase</fullName>
    </submittedName>
</protein>
<accession>A0A5B7TTU6</accession>